<dbReference type="InterPro" id="IPR010730">
    <property type="entry name" value="HET"/>
</dbReference>
<evidence type="ECO:0000259" key="1">
    <source>
        <dbReference type="Pfam" id="PF06985"/>
    </source>
</evidence>
<comment type="caution">
    <text evidence="3">The sequence shown here is derived from an EMBL/GenBank/DDBJ whole genome shotgun (WGS) entry which is preliminary data.</text>
</comment>
<dbReference type="Proteomes" id="UP000613401">
    <property type="component" value="Unassembled WGS sequence"/>
</dbReference>
<reference evidence="3" key="1">
    <citation type="journal article" date="2020" name="Phytopathology">
        <title>Genome sequence and comparative analysis of Colletotrichum gloeosporioides isolated from Liriodendron leaves.</title>
        <authorList>
            <person name="Fu F.F."/>
            <person name="Hao Z."/>
            <person name="Wang P."/>
            <person name="Lu Y."/>
            <person name="Xue L.J."/>
            <person name="Wei G."/>
            <person name="Tian Y."/>
            <person name="Baishi H."/>
            <person name="Xu H."/>
            <person name="Shi J."/>
            <person name="Cheng T."/>
            <person name="Wang G."/>
            <person name="Yi Y."/>
            <person name="Chen J."/>
        </authorList>
    </citation>
    <scope>NUCLEOTIDE SEQUENCE</scope>
    <source>
        <strain evidence="3">Lc1</strain>
    </source>
</reference>
<organism evidence="3 4">
    <name type="scientific">Colletotrichum gloeosporioides</name>
    <name type="common">Anthracnose fungus</name>
    <name type="synonym">Glomerella cingulata</name>
    <dbReference type="NCBI Taxonomy" id="474922"/>
    <lineage>
        <taxon>Eukaryota</taxon>
        <taxon>Fungi</taxon>
        <taxon>Dikarya</taxon>
        <taxon>Ascomycota</taxon>
        <taxon>Pezizomycotina</taxon>
        <taxon>Sordariomycetes</taxon>
        <taxon>Hypocreomycetidae</taxon>
        <taxon>Glomerellales</taxon>
        <taxon>Glomerellaceae</taxon>
        <taxon>Colletotrichum</taxon>
        <taxon>Colletotrichum gloeosporioides species complex</taxon>
    </lineage>
</organism>
<dbReference type="GeneID" id="69017629"/>
<dbReference type="PANTHER" id="PTHR10622">
    <property type="entry name" value="HET DOMAIN-CONTAINING PROTEIN"/>
    <property type="match status" value="1"/>
</dbReference>
<dbReference type="AlphaFoldDB" id="A0A8H4FDS2"/>
<feature type="domain" description="DUF8212" evidence="2">
    <location>
        <begin position="212"/>
        <end position="241"/>
    </location>
</feature>
<gene>
    <name evidence="3" type="ORF">GCG54_00010501</name>
</gene>
<accession>A0A8H4FDS2</accession>
<proteinExistence type="predicted"/>
<dbReference type="InterPro" id="IPR058525">
    <property type="entry name" value="DUF8212"/>
</dbReference>
<evidence type="ECO:0000313" key="3">
    <source>
        <dbReference type="EMBL" id="KAF3798155.1"/>
    </source>
</evidence>
<keyword evidence="4" id="KW-1185">Reference proteome</keyword>
<evidence type="ECO:0000259" key="2">
    <source>
        <dbReference type="Pfam" id="PF26640"/>
    </source>
</evidence>
<sequence length="547" mass="61513">MWLINVQTLELEQFFGSDTPGYAILSHTWSCGEVTFQDWADRSPASQKPGYSKIVDACAQARVAGFKFLWVDTNCINKNSSSELTEAINSMFSWYFHSGVCFAYLSDIPTFTRGWTLQELLAPREVLFYAADWSLIGTRSSLAHHISSATGIDVEYFNSKASQYGWSQDQWEVGERLSWLARRETTRLEDMAYCMLGIFGISMPLVYGEGSRAFMRLQEEILKVSDDHSLFCWSWSAFSGTGSLLSSRPHAFKEASQFTPRESNMPQPYSMTNAGLSIQLRTLSCWSSYIGILNVETIHKNEDTGVLLSGDPNTGRFVRCPYPGVPVHLCPTRELRTHPMHMFMPTNRTGGRVSEATPFSLTTSAKAGVLLSFDERNKFVEIETLPRGRFLTNSSIIDIPFERSALNLSGCQDAESYWFEDTVNKAPNVLGAMVKIKLSSEFQHATESLLFFVKQSQAGPLQEARLHYYRIPHAATDFVGWTHYAAPQIWQSERQGIDRRKYITKALMKSEFADALNPSVMNGVAVAVAARTSKAMGRTLLKHVHLT</sequence>
<protein>
    <submittedName>
        <fullName evidence="3">Vegetative incompatibility protein HET-E-1</fullName>
    </submittedName>
</protein>
<name>A0A8H4FDS2_COLGL</name>
<feature type="domain" description="Heterokaryon incompatibility" evidence="1">
    <location>
        <begin position="22"/>
        <end position="106"/>
    </location>
</feature>
<dbReference type="Pfam" id="PF06985">
    <property type="entry name" value="HET"/>
    <property type="match status" value="1"/>
</dbReference>
<dbReference type="RefSeq" id="XP_045257315.1">
    <property type="nucleotide sequence ID" value="XM_045410424.1"/>
</dbReference>
<dbReference type="Pfam" id="PF26640">
    <property type="entry name" value="DUF8212"/>
    <property type="match status" value="1"/>
</dbReference>
<dbReference type="EMBL" id="WVTB01000101">
    <property type="protein sequence ID" value="KAF3798155.1"/>
    <property type="molecule type" value="Genomic_DNA"/>
</dbReference>
<dbReference type="PANTHER" id="PTHR10622:SF10">
    <property type="entry name" value="HET DOMAIN-CONTAINING PROTEIN"/>
    <property type="match status" value="1"/>
</dbReference>
<evidence type="ECO:0000313" key="4">
    <source>
        <dbReference type="Proteomes" id="UP000613401"/>
    </source>
</evidence>
<reference evidence="3" key="2">
    <citation type="submission" date="2020-03" db="EMBL/GenBank/DDBJ databases">
        <authorList>
            <person name="Fu F.-F."/>
            <person name="Chen J."/>
        </authorList>
    </citation>
    <scope>NUCLEOTIDE SEQUENCE</scope>
    <source>
        <strain evidence="3">Lc1</strain>
    </source>
</reference>